<name>A0A9W6UXP7_9ACTN</name>
<dbReference type="InterPro" id="IPR023393">
    <property type="entry name" value="START-like_dom_sf"/>
</dbReference>
<dbReference type="Proteomes" id="UP001165124">
    <property type="component" value="Unassembled WGS sequence"/>
</dbReference>
<dbReference type="InterPro" id="IPR019587">
    <property type="entry name" value="Polyketide_cyclase/dehydratase"/>
</dbReference>
<evidence type="ECO:0000313" key="2">
    <source>
        <dbReference type="Proteomes" id="UP001165124"/>
    </source>
</evidence>
<reference evidence="1" key="1">
    <citation type="submission" date="2023-02" db="EMBL/GenBank/DDBJ databases">
        <title>Actinomadura rubrobrunea NBRC 14622.</title>
        <authorList>
            <person name="Ichikawa N."/>
            <person name="Sato H."/>
            <person name="Tonouchi N."/>
        </authorList>
    </citation>
    <scope>NUCLEOTIDE SEQUENCE</scope>
    <source>
        <strain evidence="1">NBRC 14622</strain>
    </source>
</reference>
<accession>A0A9W6UXP7</accession>
<protein>
    <recommendedName>
        <fullName evidence="3">Polyketide cyclase</fullName>
    </recommendedName>
</protein>
<dbReference type="AlphaFoldDB" id="A0A9W6UXP7"/>
<gene>
    <name evidence="1" type="ORF">Arub01_31690</name>
</gene>
<dbReference type="RefSeq" id="WP_067911642.1">
    <property type="nucleotide sequence ID" value="NZ_BSRZ01000007.1"/>
</dbReference>
<keyword evidence="2" id="KW-1185">Reference proteome</keyword>
<comment type="caution">
    <text evidence="1">The sequence shown here is derived from an EMBL/GenBank/DDBJ whole genome shotgun (WGS) entry which is preliminary data.</text>
</comment>
<evidence type="ECO:0000313" key="1">
    <source>
        <dbReference type="EMBL" id="GLW64925.1"/>
    </source>
</evidence>
<evidence type="ECO:0008006" key="3">
    <source>
        <dbReference type="Google" id="ProtNLM"/>
    </source>
</evidence>
<dbReference type="SUPFAM" id="SSF55961">
    <property type="entry name" value="Bet v1-like"/>
    <property type="match status" value="1"/>
</dbReference>
<dbReference type="EMBL" id="BSRZ01000007">
    <property type="protein sequence ID" value="GLW64925.1"/>
    <property type="molecule type" value="Genomic_DNA"/>
</dbReference>
<organism evidence="1 2">
    <name type="scientific">Actinomadura rubrobrunea</name>
    <dbReference type="NCBI Taxonomy" id="115335"/>
    <lineage>
        <taxon>Bacteria</taxon>
        <taxon>Bacillati</taxon>
        <taxon>Actinomycetota</taxon>
        <taxon>Actinomycetes</taxon>
        <taxon>Streptosporangiales</taxon>
        <taxon>Thermomonosporaceae</taxon>
        <taxon>Actinomadura</taxon>
    </lineage>
</organism>
<sequence length="142" mass="15480">MRHEVVTTVRAPAELVWETIASVERWPEWTPTVTAARRLDDGPLRVGARTEVVQPGQPSRVWVVTELRDGASFTWSSGGRALRLTAGHAVRAGEDGEVTVALSFAVSGPLAPLAALTAGRTIRRLLGTEAESLKRWCERQRA</sequence>
<proteinExistence type="predicted"/>
<dbReference type="Gene3D" id="3.30.530.20">
    <property type="match status" value="1"/>
</dbReference>
<dbReference type="Pfam" id="PF10604">
    <property type="entry name" value="Polyketide_cyc2"/>
    <property type="match status" value="1"/>
</dbReference>